<accession>A0A382QZ16</accession>
<evidence type="ECO:0008006" key="3">
    <source>
        <dbReference type="Google" id="ProtNLM"/>
    </source>
</evidence>
<feature type="transmembrane region" description="Helical" evidence="1">
    <location>
        <begin position="93"/>
        <end position="115"/>
    </location>
</feature>
<feature type="transmembrane region" description="Helical" evidence="1">
    <location>
        <begin position="64"/>
        <end position="86"/>
    </location>
</feature>
<feature type="transmembrane region" description="Helical" evidence="1">
    <location>
        <begin position="6"/>
        <end position="23"/>
    </location>
</feature>
<keyword evidence="1" id="KW-0812">Transmembrane</keyword>
<evidence type="ECO:0000256" key="1">
    <source>
        <dbReference type="SAM" id="Phobius"/>
    </source>
</evidence>
<protein>
    <recommendedName>
        <fullName evidence="3">EamA domain-containing protein</fullName>
    </recommendedName>
</protein>
<name>A0A382QZ16_9ZZZZ</name>
<sequence length="121" mass="13780">MNSFYTFLPLITAFSWANSGLFLRKTRTENHYVLPVVESSITILVCTLLMSINNLWKDLIYINHSTLGILIFAYVLDLAGTLLYIFSIRRTPLGIVYVLIHATQVMTITIIDTYINNLSFG</sequence>
<reference evidence="2" key="1">
    <citation type="submission" date="2018-05" db="EMBL/GenBank/DDBJ databases">
        <authorList>
            <person name="Lanie J.A."/>
            <person name="Ng W.-L."/>
            <person name="Kazmierczak K.M."/>
            <person name="Andrzejewski T.M."/>
            <person name="Davidsen T.M."/>
            <person name="Wayne K.J."/>
            <person name="Tettelin H."/>
            <person name="Glass J.I."/>
            <person name="Rusch D."/>
            <person name="Podicherti R."/>
            <person name="Tsui H.-C.T."/>
            <person name="Winkler M.E."/>
        </authorList>
    </citation>
    <scope>NUCLEOTIDE SEQUENCE</scope>
</reference>
<gene>
    <name evidence="2" type="ORF">METZ01_LOCUS343071</name>
</gene>
<organism evidence="2">
    <name type="scientific">marine metagenome</name>
    <dbReference type="NCBI Taxonomy" id="408172"/>
    <lineage>
        <taxon>unclassified sequences</taxon>
        <taxon>metagenomes</taxon>
        <taxon>ecological metagenomes</taxon>
    </lineage>
</organism>
<dbReference type="EMBL" id="UINC01117648">
    <property type="protein sequence ID" value="SVC90217.1"/>
    <property type="molecule type" value="Genomic_DNA"/>
</dbReference>
<proteinExistence type="predicted"/>
<feature type="non-terminal residue" evidence="2">
    <location>
        <position position="121"/>
    </location>
</feature>
<keyword evidence="1" id="KW-0472">Membrane</keyword>
<feature type="transmembrane region" description="Helical" evidence="1">
    <location>
        <begin position="32"/>
        <end position="52"/>
    </location>
</feature>
<keyword evidence="1" id="KW-1133">Transmembrane helix</keyword>
<dbReference type="AlphaFoldDB" id="A0A382QZ16"/>
<evidence type="ECO:0000313" key="2">
    <source>
        <dbReference type="EMBL" id="SVC90217.1"/>
    </source>
</evidence>